<protein>
    <submittedName>
        <fullName evidence="3">Uncharacterized protein</fullName>
    </submittedName>
</protein>
<gene>
    <name evidence="3" type="ORF">TSUD_42520</name>
</gene>
<name>A0A2Z6LHJ4_TRISU</name>
<proteinExistence type="predicted"/>
<keyword evidence="2" id="KW-0539">Nucleus</keyword>
<reference evidence="4" key="1">
    <citation type="journal article" date="2017" name="Front. Plant Sci.">
        <title>Climate Clever Clovers: New Paradigm to Reduce the Environmental Footprint of Ruminants by Breeding Low Methanogenic Forages Utilizing Haplotype Variation.</title>
        <authorList>
            <person name="Kaur P."/>
            <person name="Appels R."/>
            <person name="Bayer P.E."/>
            <person name="Keeble-Gagnere G."/>
            <person name="Wang J."/>
            <person name="Hirakawa H."/>
            <person name="Shirasawa K."/>
            <person name="Vercoe P."/>
            <person name="Stefanova K."/>
            <person name="Durmic Z."/>
            <person name="Nichols P."/>
            <person name="Revell C."/>
            <person name="Isobe S.N."/>
            <person name="Edwards D."/>
            <person name="Erskine W."/>
        </authorList>
    </citation>
    <scope>NUCLEOTIDE SEQUENCE [LARGE SCALE GENOMIC DNA]</scope>
    <source>
        <strain evidence="4">cv. Daliak</strain>
    </source>
</reference>
<dbReference type="AlphaFoldDB" id="A0A2Z6LHJ4"/>
<keyword evidence="4" id="KW-1185">Reference proteome</keyword>
<evidence type="ECO:0000256" key="2">
    <source>
        <dbReference type="ARBA" id="ARBA00023242"/>
    </source>
</evidence>
<dbReference type="EMBL" id="DF973135">
    <property type="protein sequence ID" value="GAU13298.1"/>
    <property type="molecule type" value="Genomic_DNA"/>
</dbReference>
<dbReference type="Proteomes" id="UP000242715">
    <property type="component" value="Unassembled WGS sequence"/>
</dbReference>
<dbReference type="GO" id="GO:0006355">
    <property type="term" value="P:regulation of DNA-templated transcription"/>
    <property type="evidence" value="ECO:0007669"/>
    <property type="project" value="InterPro"/>
</dbReference>
<evidence type="ECO:0000313" key="3">
    <source>
        <dbReference type="EMBL" id="GAU13298.1"/>
    </source>
</evidence>
<sequence length="127" mass="14794">MKENHDKFLKVLNDFKALKIDSTDGRMTQDSSKQFQKIKLSFEGVMQTIDAVFKILNDYKATRIDAECDGTPIILEVLFKDYEDLKLTYHEYQINNHESYQGVPGLFNKISQLTFKLQMFFGGKPKE</sequence>
<evidence type="ECO:0000313" key="4">
    <source>
        <dbReference type="Proteomes" id="UP000242715"/>
    </source>
</evidence>
<dbReference type="GO" id="GO:0005634">
    <property type="term" value="C:nucleus"/>
    <property type="evidence" value="ECO:0007669"/>
    <property type="project" value="UniProtKB-SubCell"/>
</dbReference>
<comment type="subcellular location">
    <subcellularLocation>
        <location evidence="1">Nucleus</location>
    </subcellularLocation>
</comment>
<organism evidence="3 4">
    <name type="scientific">Trifolium subterraneum</name>
    <name type="common">Subterranean clover</name>
    <dbReference type="NCBI Taxonomy" id="3900"/>
    <lineage>
        <taxon>Eukaryota</taxon>
        <taxon>Viridiplantae</taxon>
        <taxon>Streptophyta</taxon>
        <taxon>Embryophyta</taxon>
        <taxon>Tracheophyta</taxon>
        <taxon>Spermatophyta</taxon>
        <taxon>Magnoliopsida</taxon>
        <taxon>eudicotyledons</taxon>
        <taxon>Gunneridae</taxon>
        <taxon>Pentapetalae</taxon>
        <taxon>rosids</taxon>
        <taxon>fabids</taxon>
        <taxon>Fabales</taxon>
        <taxon>Fabaceae</taxon>
        <taxon>Papilionoideae</taxon>
        <taxon>50 kb inversion clade</taxon>
        <taxon>NPAAA clade</taxon>
        <taxon>Hologalegina</taxon>
        <taxon>IRL clade</taxon>
        <taxon>Trifolieae</taxon>
        <taxon>Trifolium</taxon>
    </lineage>
</organism>
<accession>A0A2Z6LHJ4</accession>
<evidence type="ECO:0000256" key="1">
    <source>
        <dbReference type="ARBA" id="ARBA00004123"/>
    </source>
</evidence>
<dbReference type="SUPFAM" id="SSF47762">
    <property type="entry name" value="PAH2 domain"/>
    <property type="match status" value="1"/>
</dbReference>
<dbReference type="InterPro" id="IPR036600">
    <property type="entry name" value="PAH_sf"/>
</dbReference>